<dbReference type="STRING" id="1763538.LPB68_08080"/>
<dbReference type="InterPro" id="IPR029062">
    <property type="entry name" value="Class_I_gatase-like"/>
</dbReference>
<keyword evidence="1" id="KW-1133">Transmembrane helix</keyword>
<evidence type="ECO:0000256" key="1">
    <source>
        <dbReference type="SAM" id="Phobius"/>
    </source>
</evidence>
<keyword evidence="1" id="KW-0472">Membrane</keyword>
<dbReference type="EMBL" id="LSFN01000002">
    <property type="protein sequence ID" value="OAB77650.1"/>
    <property type="molecule type" value="Genomic_DNA"/>
</dbReference>
<dbReference type="OrthoDB" id="137965at2"/>
<gene>
    <name evidence="3" type="ORF">PNBC_01160</name>
</gene>
<organism evidence="3 4">
    <name type="scientific">Paenibacillus crassostreae</name>
    <dbReference type="NCBI Taxonomy" id="1763538"/>
    <lineage>
        <taxon>Bacteria</taxon>
        <taxon>Bacillati</taxon>
        <taxon>Bacillota</taxon>
        <taxon>Bacilli</taxon>
        <taxon>Bacillales</taxon>
        <taxon>Paenibacillaceae</taxon>
        <taxon>Paenibacillus</taxon>
    </lineage>
</organism>
<dbReference type="SUPFAM" id="SSF52317">
    <property type="entry name" value="Class I glutamine amidotransferase-like"/>
    <property type="match status" value="1"/>
</dbReference>
<evidence type="ECO:0000313" key="4">
    <source>
        <dbReference type="Proteomes" id="UP000077134"/>
    </source>
</evidence>
<feature type="domain" description="DUF7408" evidence="2">
    <location>
        <begin position="189"/>
        <end position="309"/>
    </location>
</feature>
<dbReference type="Pfam" id="PF24157">
    <property type="entry name" value="DUF7408"/>
    <property type="match status" value="1"/>
</dbReference>
<dbReference type="Gene3D" id="3.40.50.880">
    <property type="match status" value="1"/>
</dbReference>
<comment type="caution">
    <text evidence="3">The sequence shown here is derived from an EMBL/GenBank/DDBJ whole genome shotgun (WGS) entry which is preliminary data.</text>
</comment>
<reference evidence="3 4" key="1">
    <citation type="submission" date="2016-02" db="EMBL/GenBank/DDBJ databases">
        <title>Paenibacillus sp. LPB0068, isolated from Crassostrea gigas.</title>
        <authorList>
            <person name="Shin S.-K."/>
            <person name="Yi H."/>
        </authorList>
    </citation>
    <scope>NUCLEOTIDE SEQUENCE [LARGE SCALE GENOMIC DNA]</scope>
    <source>
        <strain evidence="3 4">LPB0068</strain>
    </source>
</reference>
<evidence type="ECO:0000313" key="3">
    <source>
        <dbReference type="EMBL" id="OAB77650.1"/>
    </source>
</evidence>
<protein>
    <recommendedName>
        <fullName evidence="2">DUF7408 domain-containing protein</fullName>
    </recommendedName>
</protein>
<feature type="transmembrane region" description="Helical" evidence="1">
    <location>
        <begin position="398"/>
        <end position="418"/>
    </location>
</feature>
<sequence>MFIHTSYIRKLILPILALMVLLQAYIIPSAIHADGPSITIKTEYGYKGKVKNGKWNPVKITLTSDKDISGDIVIETTDNYTGAASYVQHVELPQNTPKEVVIAIPGMFYSKDNNQIKFYQGSVENGKYIGFKSGTPYLQGNPGYGAIIGVLSDDPDTMNFMNVLRGDGYNLDVVSMEPTSIPEDPMLLDSLDVIVINGFSSDTLSELQINGISGWVKSGGTLVLAGGAGYPKTASAFAELSPIQYEGTFSVSELPQLASLGENPLNLNDGFTLSNGQPLEGSQVLYHTDDKPLFVTRPVEQGNVLYAAYDLAMAPIASWNGHPKVWSFLLKDDLTLTTNQNGMMSPTNQLSNLGHILNYFPSLKMPAFSGLVWMLLIYLVVVAPVLYLVLRKVDKREWAWWIIPLMAIIASATVYMVGSSDKTKELAHTINILELNGSGSSNTTSATAFFTPRSGDYTLEFPENTHVRLQRDNSGFGGNQADSSFIEVGSEETAVNLLNMPQWSLAKLWTQQSDNQQVGALNVEISLNDKGNIEGQIMNETTSDLTRVVLVIGGKVYELGDLGKNKKTEILATTVGKSMNMMGGNLGSLLYPYTNTGNNNEFNRERDLLMQYAPSTSWYTKGSYIIAWSDDPMTTYTHEGKAISSNQLNLWAQPVTVELIQNDVINIPFGYIVPTMSQVSAGFLNQDPNGMVNMSQGTISFEYALPQLDQGAAYEELTLRGMSVGQNTEFKIWNAKKMDWEVVEWKSGGYTINTDVEQYVMNGTMLRMMVSAQNETSFALPDLRLKGKVKP</sequence>
<proteinExistence type="predicted"/>
<evidence type="ECO:0000259" key="2">
    <source>
        <dbReference type="Pfam" id="PF24157"/>
    </source>
</evidence>
<name>A0A167GKA7_9BACL</name>
<dbReference type="InterPro" id="IPR055831">
    <property type="entry name" value="DUF7408"/>
</dbReference>
<accession>A0A167GKA7</accession>
<keyword evidence="4" id="KW-1185">Reference proteome</keyword>
<dbReference type="Proteomes" id="UP000077134">
    <property type="component" value="Unassembled WGS sequence"/>
</dbReference>
<feature type="transmembrane region" description="Helical" evidence="1">
    <location>
        <begin position="367"/>
        <end position="389"/>
    </location>
</feature>
<dbReference type="AlphaFoldDB" id="A0A167GKA7"/>
<dbReference type="RefSeq" id="WP_082865531.1">
    <property type="nucleotide sequence ID" value="NZ_CP017770.1"/>
</dbReference>
<keyword evidence="1" id="KW-0812">Transmembrane</keyword>